<organism evidence="1 2">
    <name type="scientific">Fusarium circinatum</name>
    <name type="common">Pitch canker fungus</name>
    <name type="synonym">Gibberella circinata</name>
    <dbReference type="NCBI Taxonomy" id="48490"/>
    <lineage>
        <taxon>Eukaryota</taxon>
        <taxon>Fungi</taxon>
        <taxon>Dikarya</taxon>
        <taxon>Ascomycota</taxon>
        <taxon>Pezizomycotina</taxon>
        <taxon>Sordariomycetes</taxon>
        <taxon>Hypocreomycetidae</taxon>
        <taxon>Hypocreales</taxon>
        <taxon>Nectriaceae</taxon>
        <taxon>Fusarium</taxon>
        <taxon>Fusarium fujikuroi species complex</taxon>
    </lineage>
</organism>
<dbReference type="AlphaFoldDB" id="A0A8H5U7R3"/>
<protein>
    <submittedName>
        <fullName evidence="1">Uncharacterized protein</fullName>
    </submittedName>
</protein>
<keyword evidence="2" id="KW-1185">Reference proteome</keyword>
<reference evidence="2" key="1">
    <citation type="journal article" date="2020" name="BMC Genomics">
        <title>Correction to: Identification and distribution of gene clusters required for synthesis of sphingolipid metabolism inhibitors in diverse species of the filamentous fungus Fusarium.</title>
        <authorList>
            <person name="Kim H.S."/>
            <person name="Lohmar J.M."/>
            <person name="Busman M."/>
            <person name="Brown D.W."/>
            <person name="Naumann T.A."/>
            <person name="Divon H.H."/>
            <person name="Lysoe E."/>
            <person name="Uhlig S."/>
            <person name="Proctor R.H."/>
        </authorList>
    </citation>
    <scope>NUCLEOTIDE SEQUENCE [LARGE SCALE GENOMIC DNA]</scope>
    <source>
        <strain evidence="2">NRRL 25331</strain>
    </source>
</reference>
<reference evidence="1 2" key="2">
    <citation type="submission" date="2020-05" db="EMBL/GenBank/DDBJ databases">
        <title>Identification and distribution of gene clusters putatively required for synthesis of sphingolipid metabolism inhibitors in phylogenetically diverse species of the filamentous fungus Fusarium.</title>
        <authorList>
            <person name="Kim H.-S."/>
            <person name="Busman M."/>
            <person name="Brown D.W."/>
            <person name="Divon H."/>
            <person name="Uhlig S."/>
            <person name="Proctor R.H."/>
        </authorList>
    </citation>
    <scope>NUCLEOTIDE SEQUENCE [LARGE SCALE GENOMIC DNA]</scope>
    <source>
        <strain evidence="1 2">NRRL 25331</strain>
    </source>
</reference>
<evidence type="ECO:0000313" key="2">
    <source>
        <dbReference type="Proteomes" id="UP000572754"/>
    </source>
</evidence>
<dbReference type="InterPro" id="IPR025533">
    <property type="entry name" value="DUF4419"/>
</dbReference>
<dbReference type="Pfam" id="PF14388">
    <property type="entry name" value="DUF4419"/>
    <property type="match status" value="1"/>
</dbReference>
<comment type="caution">
    <text evidence="1">The sequence shown here is derived from an EMBL/GenBank/DDBJ whole genome shotgun (WGS) entry which is preliminary data.</text>
</comment>
<evidence type="ECO:0000313" key="1">
    <source>
        <dbReference type="EMBL" id="KAF5682513.1"/>
    </source>
</evidence>
<proteinExistence type="predicted"/>
<name>A0A8H5U7R3_FUSCI</name>
<gene>
    <name evidence="1" type="ORF">FCIRC_4947</name>
</gene>
<dbReference type="EMBL" id="JAAQPE010000161">
    <property type="protein sequence ID" value="KAF5682513.1"/>
    <property type="molecule type" value="Genomic_DNA"/>
</dbReference>
<dbReference type="Proteomes" id="UP000572754">
    <property type="component" value="Unassembled WGS sequence"/>
</dbReference>
<sequence>MDYHAVIDRAIPTKNLTDRNVANDLLLRLSRADLEKSYGIIYINLLGIPPYIWPSQNGFIWAASEVFDKQRGLTIQVDHIWLAGLALMKPLLHEAFGLQEDQEIPAFTQDELKDEQRVANCLTDMVKVKFCPEVSDLLMPDFSTTTPQDSVAAALILLGTTCPGQNHRTFDQRLEPNDRKPIEVLGAKADWKKLQETFLKLSLECQDTRRLADMIWRLDDFVDKLLRAGYQLEYPAPRLTANELNPGP</sequence>
<accession>A0A8H5U7R3</accession>